<feature type="transmembrane region" description="Helical" evidence="1">
    <location>
        <begin position="15"/>
        <end position="35"/>
    </location>
</feature>
<keyword evidence="1" id="KW-1133">Transmembrane helix</keyword>
<protein>
    <submittedName>
        <fullName evidence="2">Uncharacterized protein</fullName>
    </submittedName>
</protein>
<sequence>MISLSALLPGAINPVLDPFFLVLLGGAALLLRYYLKKKYNIVGSLSMPRK</sequence>
<reference evidence="2 3" key="1">
    <citation type="submission" date="2014-08" db="EMBL/GenBank/DDBJ databases">
        <title>Genome sequence of Tetragenococcus muriaticus.</title>
        <authorList>
            <person name="Chuea-nongthon C."/>
            <person name="Rodtong S."/>
            <person name="Yongsawatdigul J."/>
            <person name="Steele J.L."/>
            <person name="Liu X.-y."/>
            <person name="Speers J."/>
            <person name="Glasner J.D."/>
            <person name="Neeno-Eckwall E.C."/>
        </authorList>
    </citation>
    <scope>NUCLEOTIDE SEQUENCE [LARGE SCALE GENOMIC DNA]</scope>
    <source>
        <strain evidence="2 3">PMC-11-5</strain>
    </source>
</reference>
<dbReference type="Pfam" id="PF06570">
    <property type="entry name" value="DUF1129"/>
    <property type="match status" value="1"/>
</dbReference>
<evidence type="ECO:0000313" key="3">
    <source>
        <dbReference type="Proteomes" id="UP000029380"/>
    </source>
</evidence>
<gene>
    <name evidence="2" type="ORF">TMUPMC115_2472</name>
</gene>
<dbReference type="EMBL" id="JPVU01000275">
    <property type="protein sequence ID" value="KFN89332.1"/>
    <property type="molecule type" value="Genomic_DNA"/>
</dbReference>
<dbReference type="InterPro" id="IPR009214">
    <property type="entry name" value="DUF1129"/>
</dbReference>
<comment type="caution">
    <text evidence="2">The sequence shown here is derived from an EMBL/GenBank/DDBJ whole genome shotgun (WGS) entry which is preliminary data.</text>
</comment>
<organism evidence="2 3">
    <name type="scientific">Tetragenococcus muriaticus PMC-11-5</name>
    <dbReference type="NCBI Taxonomy" id="1302649"/>
    <lineage>
        <taxon>Bacteria</taxon>
        <taxon>Bacillati</taxon>
        <taxon>Bacillota</taxon>
        <taxon>Bacilli</taxon>
        <taxon>Lactobacillales</taxon>
        <taxon>Enterococcaceae</taxon>
        <taxon>Tetragenococcus</taxon>
    </lineage>
</organism>
<evidence type="ECO:0000256" key="1">
    <source>
        <dbReference type="SAM" id="Phobius"/>
    </source>
</evidence>
<keyword evidence="1" id="KW-0812">Transmembrane</keyword>
<dbReference type="Proteomes" id="UP000029380">
    <property type="component" value="Unassembled WGS sequence"/>
</dbReference>
<name>A0A091BZW3_9ENTE</name>
<evidence type="ECO:0000313" key="2">
    <source>
        <dbReference type="EMBL" id="KFN89332.1"/>
    </source>
</evidence>
<accession>A0A091BZW3</accession>
<keyword evidence="1" id="KW-0472">Membrane</keyword>
<proteinExistence type="predicted"/>
<dbReference type="PATRIC" id="fig|1302649.3.peg.2456"/>
<dbReference type="AlphaFoldDB" id="A0A091BZW3"/>